<name>A0AAF0ZLA3_SOLVR</name>
<sequence>MVGKKEQRYRAPEILLQSPIYGPAVDIWAMGARMAELFSLRPLFPGSSLFVHGILVRGQRQSMLFSILFSRTKPTLSPSLRTKAAVAKTPPSAVVRGAVEQKYKWSSGLSHNPKPIATTSQLSSHSCRLTQDPTRNDKFLQGSVNQQPKYRPPGRNIPRDPMVGSRVQNFTVSDAADKLGSMNIGSGRGPTMQPIVKPMKAGGWHGQHNLFHGRSKEFLPGRSFSRKVAGRINVIAESVLLCSSVLFTIIVFMCVAKFDVTLVKPAVFVLSIFLFSFW</sequence>
<feature type="domain" description="Protein kinase" evidence="5">
    <location>
        <begin position="1"/>
        <end position="163"/>
    </location>
</feature>
<dbReference type="SUPFAM" id="SSF56112">
    <property type="entry name" value="Protein kinase-like (PK-like)"/>
    <property type="match status" value="1"/>
</dbReference>
<dbReference type="InterPro" id="IPR000719">
    <property type="entry name" value="Prot_kinase_dom"/>
</dbReference>
<dbReference type="Gene3D" id="1.10.510.10">
    <property type="entry name" value="Transferase(Phosphotransferase) domain 1"/>
    <property type="match status" value="1"/>
</dbReference>
<evidence type="ECO:0000256" key="4">
    <source>
        <dbReference type="SAM" id="Phobius"/>
    </source>
</evidence>
<evidence type="ECO:0000259" key="5">
    <source>
        <dbReference type="PROSITE" id="PS50011"/>
    </source>
</evidence>
<keyword evidence="7" id="KW-1185">Reference proteome</keyword>
<keyword evidence="4" id="KW-0472">Membrane</keyword>
<keyword evidence="1" id="KW-0547">Nucleotide-binding</keyword>
<gene>
    <name evidence="6" type="ORF">MTR67_036617</name>
</gene>
<evidence type="ECO:0000313" key="7">
    <source>
        <dbReference type="Proteomes" id="UP001234989"/>
    </source>
</evidence>
<feature type="transmembrane region" description="Helical" evidence="4">
    <location>
        <begin position="258"/>
        <end position="277"/>
    </location>
</feature>
<keyword evidence="4" id="KW-1133">Transmembrane helix</keyword>
<keyword evidence="4" id="KW-0812">Transmembrane</keyword>
<evidence type="ECO:0000256" key="2">
    <source>
        <dbReference type="ARBA" id="ARBA00022840"/>
    </source>
</evidence>
<reference evidence="6" key="1">
    <citation type="submission" date="2023-08" db="EMBL/GenBank/DDBJ databases">
        <title>A de novo genome assembly of Solanum verrucosum Schlechtendal, a Mexican diploid species geographically isolated from the other diploid A-genome species in potato relatives.</title>
        <authorList>
            <person name="Hosaka K."/>
        </authorList>
    </citation>
    <scope>NUCLEOTIDE SEQUENCE</scope>
    <source>
        <tissue evidence="6">Young leaves</tissue>
    </source>
</reference>
<accession>A0AAF0ZLA3</accession>
<proteinExistence type="predicted"/>
<feature type="region of interest" description="Disordered" evidence="3">
    <location>
        <begin position="109"/>
        <end position="137"/>
    </location>
</feature>
<evidence type="ECO:0000256" key="1">
    <source>
        <dbReference type="ARBA" id="ARBA00022741"/>
    </source>
</evidence>
<evidence type="ECO:0000313" key="6">
    <source>
        <dbReference type="EMBL" id="WMV43232.1"/>
    </source>
</evidence>
<feature type="transmembrane region" description="Helical" evidence="4">
    <location>
        <begin position="232"/>
        <end position="252"/>
    </location>
</feature>
<dbReference type="Proteomes" id="UP001234989">
    <property type="component" value="Chromosome 8"/>
</dbReference>
<feature type="compositionally biased region" description="Polar residues" evidence="3">
    <location>
        <begin position="117"/>
        <end position="133"/>
    </location>
</feature>
<dbReference type="EMBL" id="CP133619">
    <property type="protein sequence ID" value="WMV43232.1"/>
    <property type="molecule type" value="Genomic_DNA"/>
</dbReference>
<keyword evidence="2" id="KW-0067">ATP-binding</keyword>
<protein>
    <recommendedName>
        <fullName evidence="5">Protein kinase domain-containing protein</fullName>
    </recommendedName>
</protein>
<dbReference type="PANTHER" id="PTHR24055">
    <property type="entry name" value="MITOGEN-ACTIVATED PROTEIN KINASE"/>
    <property type="match status" value="1"/>
</dbReference>
<dbReference type="PROSITE" id="PS50011">
    <property type="entry name" value="PROTEIN_KINASE_DOM"/>
    <property type="match status" value="1"/>
</dbReference>
<dbReference type="AlphaFoldDB" id="A0AAF0ZLA3"/>
<dbReference type="GO" id="GO:0004672">
    <property type="term" value="F:protein kinase activity"/>
    <property type="evidence" value="ECO:0007669"/>
    <property type="project" value="InterPro"/>
</dbReference>
<evidence type="ECO:0000256" key="3">
    <source>
        <dbReference type="SAM" id="MobiDB-lite"/>
    </source>
</evidence>
<organism evidence="6 7">
    <name type="scientific">Solanum verrucosum</name>
    <dbReference type="NCBI Taxonomy" id="315347"/>
    <lineage>
        <taxon>Eukaryota</taxon>
        <taxon>Viridiplantae</taxon>
        <taxon>Streptophyta</taxon>
        <taxon>Embryophyta</taxon>
        <taxon>Tracheophyta</taxon>
        <taxon>Spermatophyta</taxon>
        <taxon>Magnoliopsida</taxon>
        <taxon>eudicotyledons</taxon>
        <taxon>Gunneridae</taxon>
        <taxon>Pentapetalae</taxon>
        <taxon>asterids</taxon>
        <taxon>lamiids</taxon>
        <taxon>Solanales</taxon>
        <taxon>Solanaceae</taxon>
        <taxon>Solanoideae</taxon>
        <taxon>Solaneae</taxon>
        <taxon>Solanum</taxon>
    </lineage>
</organism>
<dbReference type="InterPro" id="IPR011009">
    <property type="entry name" value="Kinase-like_dom_sf"/>
</dbReference>
<dbReference type="GO" id="GO:0005524">
    <property type="term" value="F:ATP binding"/>
    <property type="evidence" value="ECO:0007669"/>
    <property type="project" value="UniProtKB-KW"/>
</dbReference>
<dbReference type="InterPro" id="IPR050117">
    <property type="entry name" value="MAPK"/>
</dbReference>